<feature type="domain" description="GGDEF" evidence="4">
    <location>
        <begin position="429"/>
        <end position="557"/>
    </location>
</feature>
<feature type="transmembrane region" description="Helical" evidence="3">
    <location>
        <begin position="334"/>
        <end position="356"/>
    </location>
</feature>
<comment type="catalytic activity">
    <reaction evidence="2">
        <text>2 GTP = 3',3'-c-di-GMP + 2 diphosphate</text>
        <dbReference type="Rhea" id="RHEA:24898"/>
        <dbReference type="ChEBI" id="CHEBI:33019"/>
        <dbReference type="ChEBI" id="CHEBI:37565"/>
        <dbReference type="ChEBI" id="CHEBI:58805"/>
        <dbReference type="EC" id="2.7.7.65"/>
    </reaction>
</comment>
<protein>
    <recommendedName>
        <fullName evidence="1">diguanylate cyclase</fullName>
        <ecNumber evidence="1">2.7.7.65</ecNumber>
    </recommendedName>
</protein>
<evidence type="ECO:0000256" key="2">
    <source>
        <dbReference type="ARBA" id="ARBA00034247"/>
    </source>
</evidence>
<comment type="caution">
    <text evidence="5">The sequence shown here is derived from an EMBL/GenBank/DDBJ whole genome shotgun (WGS) entry which is preliminary data.</text>
</comment>
<evidence type="ECO:0000259" key="4">
    <source>
        <dbReference type="PROSITE" id="PS50887"/>
    </source>
</evidence>
<keyword evidence="3" id="KW-1133">Transmembrane helix</keyword>
<dbReference type="Gene3D" id="3.30.70.270">
    <property type="match status" value="1"/>
</dbReference>
<dbReference type="InterPro" id="IPR011623">
    <property type="entry name" value="7TMR_DISM_rcpt_extracell_dom1"/>
</dbReference>
<evidence type="ECO:0000313" key="6">
    <source>
        <dbReference type="Proteomes" id="UP000249082"/>
    </source>
</evidence>
<name>A0A2W5P1N9_9SPHN</name>
<dbReference type="SMART" id="SM00267">
    <property type="entry name" value="GGDEF"/>
    <property type="match status" value="1"/>
</dbReference>
<proteinExistence type="predicted"/>
<feature type="transmembrane region" description="Helical" evidence="3">
    <location>
        <begin position="273"/>
        <end position="295"/>
    </location>
</feature>
<feature type="transmembrane region" description="Helical" evidence="3">
    <location>
        <begin position="205"/>
        <end position="231"/>
    </location>
</feature>
<feature type="transmembrane region" description="Helical" evidence="3">
    <location>
        <begin position="177"/>
        <end position="198"/>
    </location>
</feature>
<feature type="transmembrane region" description="Helical" evidence="3">
    <location>
        <begin position="362"/>
        <end position="384"/>
    </location>
</feature>
<dbReference type="NCBIfam" id="TIGR00254">
    <property type="entry name" value="GGDEF"/>
    <property type="match status" value="1"/>
</dbReference>
<sequence length="568" mass="62422">MLWGHAQRYLLAALVVLVGLMAVIVTPAYAANPSELRSDCLASGRLSEDIAAIAAKTERWICGAGHFPIGAERVLLRFDIPAGDALPKYFLSRRSAFRGLHLLAIDRNGAVRQSFISGPDLPSSLAGGYFKAALPEITRDTRWVIAGIDLPSHQMTLERAFLAPRDAGATADNFRSLLLLAALAGTLVMPLIFNAAFYRVLRERFVIWHSMLTLSLLMTIVVSSGLAVILFDPPAMMLSRLTTLLFGMTVASGAMFTYHFIEPELMHRGLRRSLPWCALWAGLLSACHAAFPFIARPVQSSAYTAAFAPILAIFLISMIDAVRRGSRAARYQAIGYAPMVVVGFVRLTSGLVPGMLSADAMMLFYIGCIAEVSFTTLGMADRFLTMRRERDRARTDADVLERLSETDPLTGLLNRRAIERQFEDLRAEGFSSLAVIDLDHFKSINDMHGHAVGDAVLEAAASALQNDRDVRAYRIGGEEFMLLLRGEDAAIHGERRRRAISVCIANRLPKLNQVVTASMGMTHLIKQDCFANSYERADQLLYEAKRMGRNCTRGPVTADHLSKRSSAA</sequence>
<dbReference type="InterPro" id="IPR043128">
    <property type="entry name" value="Rev_trsase/Diguanyl_cyclase"/>
</dbReference>
<dbReference type="GO" id="GO:0052621">
    <property type="term" value="F:diguanylate cyclase activity"/>
    <property type="evidence" value="ECO:0007669"/>
    <property type="project" value="UniProtKB-EC"/>
</dbReference>
<dbReference type="Pfam" id="PF00990">
    <property type="entry name" value="GGDEF"/>
    <property type="match status" value="1"/>
</dbReference>
<dbReference type="InterPro" id="IPR000160">
    <property type="entry name" value="GGDEF_dom"/>
</dbReference>
<dbReference type="AlphaFoldDB" id="A0A2W5P1N9"/>
<dbReference type="EMBL" id="QFPX01000003">
    <property type="protein sequence ID" value="PZQ56725.1"/>
    <property type="molecule type" value="Genomic_DNA"/>
</dbReference>
<organism evidence="5 6">
    <name type="scientific">Novosphingobium pentaromativorans</name>
    <dbReference type="NCBI Taxonomy" id="205844"/>
    <lineage>
        <taxon>Bacteria</taxon>
        <taxon>Pseudomonadati</taxon>
        <taxon>Pseudomonadota</taxon>
        <taxon>Alphaproteobacteria</taxon>
        <taxon>Sphingomonadales</taxon>
        <taxon>Sphingomonadaceae</taxon>
        <taxon>Novosphingobium</taxon>
    </lineage>
</organism>
<dbReference type="PROSITE" id="PS50887">
    <property type="entry name" value="GGDEF"/>
    <property type="match status" value="1"/>
</dbReference>
<dbReference type="Pfam" id="PF07695">
    <property type="entry name" value="7TMR-DISM_7TM"/>
    <property type="match status" value="1"/>
</dbReference>
<evidence type="ECO:0000256" key="3">
    <source>
        <dbReference type="SAM" id="Phobius"/>
    </source>
</evidence>
<dbReference type="PANTHER" id="PTHR45138:SF9">
    <property type="entry name" value="DIGUANYLATE CYCLASE DGCM-RELATED"/>
    <property type="match status" value="1"/>
</dbReference>
<reference evidence="5 6" key="1">
    <citation type="submission" date="2017-08" db="EMBL/GenBank/DDBJ databases">
        <title>Infants hospitalized years apart are colonized by the same room-sourced microbial strains.</title>
        <authorList>
            <person name="Brooks B."/>
            <person name="Olm M.R."/>
            <person name="Firek B.A."/>
            <person name="Baker R."/>
            <person name="Thomas B.C."/>
            <person name="Morowitz M.J."/>
            <person name="Banfield J.F."/>
        </authorList>
    </citation>
    <scope>NUCLEOTIDE SEQUENCE [LARGE SCALE GENOMIC DNA]</scope>
    <source>
        <strain evidence="5">S2_005_002_R2_33</strain>
    </source>
</reference>
<dbReference type="CDD" id="cd01949">
    <property type="entry name" value="GGDEF"/>
    <property type="match status" value="1"/>
</dbReference>
<keyword evidence="3" id="KW-0812">Transmembrane</keyword>
<feature type="transmembrane region" description="Helical" evidence="3">
    <location>
        <begin position="301"/>
        <end position="322"/>
    </location>
</feature>
<gene>
    <name evidence="5" type="ORF">DI555_05185</name>
</gene>
<dbReference type="PANTHER" id="PTHR45138">
    <property type="entry name" value="REGULATORY COMPONENTS OF SENSORY TRANSDUCTION SYSTEM"/>
    <property type="match status" value="1"/>
</dbReference>
<dbReference type="EC" id="2.7.7.65" evidence="1"/>
<accession>A0A2W5P1N9</accession>
<feature type="transmembrane region" description="Helical" evidence="3">
    <location>
        <begin position="243"/>
        <end position="261"/>
    </location>
</feature>
<evidence type="ECO:0000313" key="5">
    <source>
        <dbReference type="EMBL" id="PZQ56725.1"/>
    </source>
</evidence>
<dbReference type="InterPro" id="IPR029787">
    <property type="entry name" value="Nucleotide_cyclase"/>
</dbReference>
<dbReference type="Proteomes" id="UP000249082">
    <property type="component" value="Unassembled WGS sequence"/>
</dbReference>
<dbReference type="InterPro" id="IPR050469">
    <property type="entry name" value="Diguanylate_Cyclase"/>
</dbReference>
<keyword evidence="3" id="KW-0472">Membrane</keyword>
<evidence type="ECO:0000256" key="1">
    <source>
        <dbReference type="ARBA" id="ARBA00012528"/>
    </source>
</evidence>
<dbReference type="SUPFAM" id="SSF55073">
    <property type="entry name" value="Nucleotide cyclase"/>
    <property type="match status" value="1"/>
</dbReference>